<evidence type="ECO:0000256" key="1">
    <source>
        <dbReference type="ARBA" id="ARBA00004141"/>
    </source>
</evidence>
<evidence type="ECO:0000256" key="9">
    <source>
        <dbReference type="ARBA" id="ARBA00023098"/>
    </source>
</evidence>
<dbReference type="PANTHER" id="PTHR11035:SF3">
    <property type="entry name" value="VERY-LONG-CHAIN (3R)-3-HYDROXYACYL-COA DEHYDRATASE"/>
    <property type="match status" value="1"/>
</dbReference>
<organism evidence="15 16">
    <name type="scientific">Ceratosolen solmsi marchali</name>
    <dbReference type="NCBI Taxonomy" id="326594"/>
    <lineage>
        <taxon>Eukaryota</taxon>
        <taxon>Metazoa</taxon>
        <taxon>Ecdysozoa</taxon>
        <taxon>Arthropoda</taxon>
        <taxon>Hexapoda</taxon>
        <taxon>Insecta</taxon>
        <taxon>Pterygota</taxon>
        <taxon>Neoptera</taxon>
        <taxon>Endopterygota</taxon>
        <taxon>Hymenoptera</taxon>
        <taxon>Apocrita</taxon>
        <taxon>Proctotrupomorpha</taxon>
        <taxon>Chalcidoidea</taxon>
        <taxon>Agaonidae</taxon>
        <taxon>Agaoninae</taxon>
        <taxon>Ceratosolen</taxon>
    </lineage>
</organism>
<dbReference type="GO" id="GO:0042761">
    <property type="term" value="P:very long-chain fatty acid biosynthetic process"/>
    <property type="evidence" value="ECO:0007669"/>
    <property type="project" value="TreeGrafter"/>
</dbReference>
<keyword evidence="12 14" id="KW-0456">Lyase</keyword>
<proteinExistence type="inferred from homology"/>
<evidence type="ECO:0000256" key="7">
    <source>
        <dbReference type="ARBA" id="ARBA00022832"/>
    </source>
</evidence>
<comment type="subcellular location">
    <subcellularLocation>
        <location evidence="14">Endoplasmic reticulum membrane</location>
        <topology evidence="14">Multi-pass membrane protein</topology>
    </subcellularLocation>
    <subcellularLocation>
        <location evidence="1">Membrane</location>
        <topology evidence="1">Multi-pass membrane protein</topology>
    </subcellularLocation>
</comment>
<dbReference type="GO" id="GO:0102158">
    <property type="term" value="F:very-long-chain (3R)-3-hydroxyacyl-CoA dehydratase activity"/>
    <property type="evidence" value="ECO:0007669"/>
    <property type="project" value="UniProtKB-EC"/>
</dbReference>
<evidence type="ECO:0000256" key="6">
    <source>
        <dbReference type="ARBA" id="ARBA00022692"/>
    </source>
</evidence>
<keyword evidence="11 14" id="KW-0275">Fatty acid biosynthesis</keyword>
<keyword evidence="8 14" id="KW-1133">Transmembrane helix</keyword>
<evidence type="ECO:0000256" key="10">
    <source>
        <dbReference type="ARBA" id="ARBA00023136"/>
    </source>
</evidence>
<dbReference type="GO" id="GO:0030148">
    <property type="term" value="P:sphingolipid biosynthetic process"/>
    <property type="evidence" value="ECO:0007669"/>
    <property type="project" value="TreeGrafter"/>
</dbReference>
<evidence type="ECO:0000256" key="3">
    <source>
        <dbReference type="ARBA" id="ARBA00007811"/>
    </source>
</evidence>
<evidence type="ECO:0000256" key="2">
    <source>
        <dbReference type="ARBA" id="ARBA00005194"/>
    </source>
</evidence>
<keyword evidence="7 14" id="KW-0276">Fatty acid metabolism</keyword>
<dbReference type="RefSeq" id="XP_011505535.1">
    <property type="nucleotide sequence ID" value="XM_011507233.1"/>
</dbReference>
<dbReference type="EC" id="4.2.1.134" evidence="4 14"/>
<reference evidence="16" key="1">
    <citation type="submission" date="2025-08" db="UniProtKB">
        <authorList>
            <consortium name="RefSeq"/>
        </authorList>
    </citation>
    <scope>IDENTIFICATION</scope>
</reference>
<comment type="catalytic activity">
    <reaction evidence="13 14">
        <text>a very-long-chain (3R)-3-hydroxyacyl-CoA = a very-long-chain (2E)-enoyl-CoA + H2O</text>
        <dbReference type="Rhea" id="RHEA:45812"/>
        <dbReference type="ChEBI" id="CHEBI:15377"/>
        <dbReference type="ChEBI" id="CHEBI:83728"/>
        <dbReference type="ChEBI" id="CHEBI:85440"/>
        <dbReference type="EC" id="4.2.1.134"/>
    </reaction>
</comment>
<evidence type="ECO:0000313" key="16">
    <source>
        <dbReference type="RefSeq" id="XP_011505535.1"/>
    </source>
</evidence>
<dbReference type="Proteomes" id="UP000695007">
    <property type="component" value="Unplaced"/>
</dbReference>
<dbReference type="AlphaFoldDB" id="A0AAJ6YWB0"/>
<feature type="transmembrane region" description="Helical" evidence="14">
    <location>
        <begin position="195"/>
        <end position="215"/>
    </location>
</feature>
<dbReference type="GO" id="GO:0030497">
    <property type="term" value="P:fatty acid elongation"/>
    <property type="evidence" value="ECO:0007669"/>
    <property type="project" value="TreeGrafter"/>
</dbReference>
<feature type="transmembrane region" description="Helical" evidence="14">
    <location>
        <begin position="129"/>
        <end position="147"/>
    </location>
</feature>
<dbReference type="InterPro" id="IPR007482">
    <property type="entry name" value="Tyr_Pase-like_PTPLA"/>
</dbReference>
<dbReference type="Pfam" id="PF04387">
    <property type="entry name" value="PTPLA"/>
    <property type="match status" value="1"/>
</dbReference>
<comment type="similarity">
    <text evidence="3 14">Belongs to the very long-chain fatty acids dehydratase HACD family.</text>
</comment>
<comment type="caution">
    <text evidence="14">Lacks conserved residue(s) required for the propagation of feature annotation.</text>
</comment>
<keyword evidence="15" id="KW-1185">Reference proteome</keyword>
<comment type="function">
    <text evidence="14">Catalyzes the third of the four reactions of the long-chain fatty acids elongation cycle. This endoplasmic reticulum-bound enzymatic process, allows the addition of two carbons to the chain of long- and very long-chain fatty acids/VLCFAs per cycle. This enzyme catalyzes the dehydration of the 3-hydroxyacyl-CoA intermediate into trans-2,3-enoyl-CoA, within each cycle of fatty acid elongation. Thereby, it participates to the production of VLCFAs of different chain lengths that are involved in multiple biological processes as precursors of membrane lipids and lipid mediators.</text>
</comment>
<dbReference type="GO" id="GO:0005789">
    <property type="term" value="C:endoplasmic reticulum membrane"/>
    <property type="evidence" value="ECO:0007669"/>
    <property type="project" value="UniProtKB-SubCell"/>
</dbReference>
<evidence type="ECO:0000313" key="15">
    <source>
        <dbReference type="Proteomes" id="UP000695007"/>
    </source>
</evidence>
<keyword evidence="6 14" id="KW-0812">Transmembrane</keyword>
<evidence type="ECO:0000256" key="13">
    <source>
        <dbReference type="ARBA" id="ARBA00036671"/>
    </source>
</evidence>
<evidence type="ECO:0000256" key="4">
    <source>
        <dbReference type="ARBA" id="ARBA00013122"/>
    </source>
</evidence>
<evidence type="ECO:0000256" key="5">
    <source>
        <dbReference type="ARBA" id="ARBA00022516"/>
    </source>
</evidence>
<feature type="transmembrane region" description="Helical" evidence="14">
    <location>
        <begin position="12"/>
        <end position="35"/>
    </location>
</feature>
<evidence type="ECO:0000256" key="11">
    <source>
        <dbReference type="ARBA" id="ARBA00023160"/>
    </source>
</evidence>
<gene>
    <name evidence="16" type="primary">LOC105368253</name>
</gene>
<evidence type="ECO:0000256" key="8">
    <source>
        <dbReference type="ARBA" id="ARBA00022989"/>
    </source>
</evidence>
<protein>
    <recommendedName>
        <fullName evidence="4 14">Very-long-chain (3R)-3-hydroxyacyl-CoA dehydratase</fullName>
        <ecNumber evidence="4 14">4.2.1.134</ecNumber>
    </recommendedName>
</protein>
<sequence>MSNDKNHSRKNGFIGQIYLLAYNFLQIIGWSYILYKLVNYYIGNKDNNQTLWETVRFAVNIFQNAAILEILNSITGLVKSNPVITTFQVLSRVVVVCGVIQATPSNYAAASLGLPLALLAWSITEIIRYSYYFTSLVGFIPYFLTWLRYTTFIILYPIGVTGELLCCYDATKYAISNPNAWSYTLPNAWNFTFSYHYTLLFLILLYFPIFPYLYLHMISLRHKTLGTTNKKKI</sequence>
<dbReference type="CTD" id="9200"/>
<comment type="pathway">
    <text evidence="2 14">Lipid metabolism; fatty acid biosynthesis.</text>
</comment>
<dbReference type="KEGG" id="csol:105368253"/>
<keyword evidence="10 14" id="KW-0472">Membrane</keyword>
<dbReference type="GeneID" id="105368253"/>
<dbReference type="PANTHER" id="PTHR11035">
    <property type="entry name" value="VERY-LONG-CHAIN (3R)-3-HYDROXYACYL-COA DEHYDRATASE"/>
    <property type="match status" value="1"/>
</dbReference>
<evidence type="ECO:0000256" key="14">
    <source>
        <dbReference type="RuleBase" id="RU363109"/>
    </source>
</evidence>
<keyword evidence="5 14" id="KW-0444">Lipid biosynthesis</keyword>
<evidence type="ECO:0000256" key="12">
    <source>
        <dbReference type="ARBA" id="ARBA00023239"/>
    </source>
</evidence>
<keyword evidence="14" id="KW-0256">Endoplasmic reticulum</keyword>
<accession>A0AAJ6YWB0</accession>
<name>A0AAJ6YWB0_9HYME</name>
<keyword evidence="9 14" id="KW-0443">Lipid metabolism</keyword>